<gene>
    <name evidence="3" type="ORF">RJT34_03386</name>
</gene>
<protein>
    <recommendedName>
        <fullName evidence="5">Sieve element occlusion</fullName>
    </recommendedName>
</protein>
<organism evidence="3 4">
    <name type="scientific">Clitoria ternatea</name>
    <name type="common">Butterfly pea</name>
    <dbReference type="NCBI Taxonomy" id="43366"/>
    <lineage>
        <taxon>Eukaryota</taxon>
        <taxon>Viridiplantae</taxon>
        <taxon>Streptophyta</taxon>
        <taxon>Embryophyta</taxon>
        <taxon>Tracheophyta</taxon>
        <taxon>Spermatophyta</taxon>
        <taxon>Magnoliopsida</taxon>
        <taxon>eudicotyledons</taxon>
        <taxon>Gunneridae</taxon>
        <taxon>Pentapetalae</taxon>
        <taxon>rosids</taxon>
        <taxon>fabids</taxon>
        <taxon>Fabales</taxon>
        <taxon>Fabaceae</taxon>
        <taxon>Papilionoideae</taxon>
        <taxon>50 kb inversion clade</taxon>
        <taxon>NPAAA clade</taxon>
        <taxon>indigoferoid/millettioid clade</taxon>
        <taxon>Phaseoleae</taxon>
        <taxon>Clitoria</taxon>
    </lineage>
</organism>
<sequence length="703" mass="80245">MAIIPRNMQSRATRHIFSASDDTTLTKHILATHAPVDEHIDIRPLLNLVQDIFHRSTSLIPGIVQGKQAQFGAMKDSVYQPDLTDMLDISYHTINRISCEICCKCAGGGDAHGTTMGILSMLSSYSWDAKVVIALAAFATNFGEFWLVAQLYASNRLAKWVAVLKHIHETVEQADDLGPKFETVNNLLKAMLDVTNCIVQFHELPTQYINPEAPEMLTASTLIPNAVYWTIRCIVACASHILGITGLGQGYMTVTVETWELSSLTHKLDNINGHLRKQLSLCHQHLDDTKQREAFETLKVLFETSHQDNLKVLRALICCRDDPLPLFDGSTKKRVSIEVLKRKIVLLYISDLHHVSEQELVIFEQMYLESRQDLDRLESQYELVWIPVVDKRIPWNEVKPRFEKLQSMMSCFSLYDPSLLEPATIRYIREVWLFKTKPILVVLDPQGKVVNLNAIHMMWIWGSLAYPFSSSKEEALWKEETWGLALLAPTIDPSLLDWVSEGKYICLYGGDDMNWIRKFTTSAHRVARALQLPLEIIYVGKSNPGEKVRKINQAIQEESLSNVLPDLTIIWFFWVRLESMWHSKLQQSKTVETDQIMHEIMRILSYDSSDQGWVVISHGTGKMAQGKGDSFLRCLNDYENWKDTAKDKGPLTAMDDYIQGLQTPHHCNRLILPGISGNIPDKIICAECSRPMEKFYMYRCCNE</sequence>
<proteinExistence type="predicted"/>
<evidence type="ECO:0000313" key="4">
    <source>
        <dbReference type="Proteomes" id="UP001359559"/>
    </source>
</evidence>
<reference evidence="3 4" key="1">
    <citation type="submission" date="2024-01" db="EMBL/GenBank/DDBJ databases">
        <title>The genomes of 5 underutilized Papilionoideae crops provide insights into root nodulation and disease resistance.</title>
        <authorList>
            <person name="Yuan L."/>
        </authorList>
    </citation>
    <scope>NUCLEOTIDE SEQUENCE [LARGE SCALE GENOMIC DNA]</scope>
    <source>
        <strain evidence="3">LY-2023</strain>
        <tissue evidence="3">Leaf</tissue>
    </source>
</reference>
<dbReference type="Proteomes" id="UP001359559">
    <property type="component" value="Unassembled WGS sequence"/>
</dbReference>
<accession>A0AAN9Q168</accession>
<dbReference type="InterPro" id="IPR027944">
    <property type="entry name" value="SEO_C"/>
</dbReference>
<dbReference type="AlphaFoldDB" id="A0AAN9Q168"/>
<feature type="domain" description="Sieve element occlusion N-terminal" evidence="1">
    <location>
        <begin position="20"/>
        <end position="306"/>
    </location>
</feature>
<dbReference type="GO" id="GO:0010088">
    <property type="term" value="P:phloem development"/>
    <property type="evidence" value="ECO:0007669"/>
    <property type="project" value="InterPro"/>
</dbReference>
<dbReference type="InterPro" id="IPR039299">
    <property type="entry name" value="SEOA"/>
</dbReference>
<feature type="domain" description="Sieve element occlusion C-terminal" evidence="2">
    <location>
        <begin position="471"/>
        <end position="702"/>
    </location>
</feature>
<evidence type="ECO:0000313" key="3">
    <source>
        <dbReference type="EMBL" id="KAK7318681.1"/>
    </source>
</evidence>
<dbReference type="PANTHER" id="PTHR33232:SF10">
    <property type="entry name" value="SIEVE ELEMENT OCCLUSION-RELATED"/>
    <property type="match status" value="1"/>
</dbReference>
<name>A0AAN9Q168_CLITE</name>
<comment type="caution">
    <text evidence="3">The sequence shown here is derived from an EMBL/GenBank/DDBJ whole genome shotgun (WGS) entry which is preliminary data.</text>
</comment>
<evidence type="ECO:0000259" key="2">
    <source>
        <dbReference type="Pfam" id="PF14577"/>
    </source>
</evidence>
<evidence type="ECO:0008006" key="5">
    <source>
        <dbReference type="Google" id="ProtNLM"/>
    </source>
</evidence>
<dbReference type="Pfam" id="PF14576">
    <property type="entry name" value="SEO_N"/>
    <property type="match status" value="1"/>
</dbReference>
<dbReference type="InterPro" id="IPR027942">
    <property type="entry name" value="SEO_N"/>
</dbReference>
<evidence type="ECO:0000259" key="1">
    <source>
        <dbReference type="Pfam" id="PF14576"/>
    </source>
</evidence>
<dbReference type="PANTHER" id="PTHR33232">
    <property type="entry name" value="PROTEIN SIEVE ELEMENT OCCLUSION B-LIKE"/>
    <property type="match status" value="1"/>
</dbReference>
<dbReference type="EMBL" id="JAYKXN010000001">
    <property type="protein sequence ID" value="KAK7318681.1"/>
    <property type="molecule type" value="Genomic_DNA"/>
</dbReference>
<keyword evidence="4" id="KW-1185">Reference proteome</keyword>
<dbReference type="Pfam" id="PF14577">
    <property type="entry name" value="SEO_C"/>
    <property type="match status" value="1"/>
</dbReference>